<dbReference type="PIRSF" id="PIRSF001434">
    <property type="entry name" value="CGS"/>
    <property type="match status" value="1"/>
</dbReference>
<dbReference type="EMBL" id="JAUEHU010000018">
    <property type="protein sequence ID" value="MDN0088846.1"/>
    <property type="molecule type" value="Genomic_DNA"/>
</dbReference>
<dbReference type="Proteomes" id="UP001167864">
    <property type="component" value="Unassembled WGS sequence"/>
</dbReference>
<dbReference type="PANTHER" id="PTHR11808">
    <property type="entry name" value="TRANS-SULFURATION ENZYME FAMILY MEMBER"/>
    <property type="match status" value="1"/>
</dbReference>
<evidence type="ECO:0000313" key="13">
    <source>
        <dbReference type="Proteomes" id="UP001167864"/>
    </source>
</evidence>
<keyword evidence="10" id="KW-0808">Transferase</keyword>
<dbReference type="Proteomes" id="UP000040578">
    <property type="component" value="Unassembled WGS sequence"/>
</dbReference>
<dbReference type="Pfam" id="PF01053">
    <property type="entry name" value="Cys_Met_Meta_PP"/>
    <property type="match status" value="1"/>
</dbReference>
<dbReference type="FunFam" id="3.90.1150.10:FF:000033">
    <property type="entry name" value="Cystathionine gamma-synthase"/>
    <property type="match status" value="1"/>
</dbReference>
<dbReference type="InterPro" id="IPR015421">
    <property type="entry name" value="PyrdxlP-dep_Trfase_major"/>
</dbReference>
<comment type="similarity">
    <text evidence="2">Belongs to the trans-sulfuration enzymes family. L-methionine gamma-lyase subfamily.</text>
</comment>
<dbReference type="SUPFAM" id="SSF53383">
    <property type="entry name" value="PLP-dependent transferases"/>
    <property type="match status" value="1"/>
</dbReference>
<comment type="caution">
    <text evidence="11">The sequence shown here is derived from an EMBL/GenBank/DDBJ whole genome shotgun (WGS) entry which is preliminary data.</text>
</comment>
<reference evidence="11" key="2">
    <citation type="submission" date="2023-06" db="EMBL/GenBank/DDBJ databases">
        <authorList>
            <person name="Polev D.E."/>
            <person name="Saitova A.T."/>
            <person name="Bogumilchik E.A."/>
            <person name="Kokorina G.I."/>
            <person name="Voskresenskaia E.A."/>
        </authorList>
    </citation>
    <scope>NUCLEOTIDE SEQUENCE</scope>
    <source>
        <strain evidence="11">2145 StPb PI</strain>
    </source>
</reference>
<sequence length="411" mass="45080">MFSKKSPDFSTQAIHYGYDPKDHLGALSPPVYMSSTFTFPSAEYGGACFAGTQKGYFYSRISNPTLDLLERRIAVLEEGDAGVAFSSGMGAITACCWTFLKPGDEIIVDQTIYGCTYAYFHQGLARFGIKVTHVDLTEPQKLLAAISRQTRMVYCETPANPNMRLVDIAAISHITHSVGAIFLVDNTYCTPYLQKPLTLGADIVVHSATKYLGGHGDLLAGLVVARQELAEPIRMIGLKDMNGAVLSAQDAALLLRGMKTLAVRMDRHCDSAQVIAEMLNNHPSVERIYYPGLKNFPQYALGQRQMRRSGGMIAFELCGGLEAGIAFLNALKLIYRAVSLGDCESLAQHPASMTHSVYTPEERKRHLISDGLIRLSVGLEGVDDIKQDLLQALEHLGNTHAKARNLERYAQ</sequence>
<feature type="modified residue" description="N6-(pyridoxal phosphate)lysine" evidence="8">
    <location>
        <position position="210"/>
    </location>
</feature>
<evidence type="ECO:0000256" key="2">
    <source>
        <dbReference type="ARBA" id="ARBA00008667"/>
    </source>
</evidence>
<dbReference type="NCBIfam" id="NF005695">
    <property type="entry name" value="PRK07503.1"/>
    <property type="match status" value="1"/>
</dbReference>
<dbReference type="EMBL" id="CPYD01000014">
    <property type="protein sequence ID" value="CNF08873.1"/>
    <property type="molecule type" value="Genomic_DNA"/>
</dbReference>
<evidence type="ECO:0000256" key="1">
    <source>
        <dbReference type="ARBA" id="ARBA00001933"/>
    </source>
</evidence>
<evidence type="ECO:0000313" key="11">
    <source>
        <dbReference type="EMBL" id="MDN0088846.1"/>
    </source>
</evidence>
<dbReference type="NCBIfam" id="TIGR01328">
    <property type="entry name" value="met_gam_lyase"/>
    <property type="match status" value="1"/>
</dbReference>
<evidence type="ECO:0000256" key="4">
    <source>
        <dbReference type="ARBA" id="ARBA00019040"/>
    </source>
</evidence>
<proteinExistence type="inferred from homology"/>
<dbReference type="InterPro" id="IPR015424">
    <property type="entry name" value="PyrdxlP-dep_Trfase"/>
</dbReference>
<keyword evidence="12" id="KW-1185">Reference proteome</keyword>
<evidence type="ECO:0000256" key="6">
    <source>
        <dbReference type="ARBA" id="ARBA00023239"/>
    </source>
</evidence>
<evidence type="ECO:0000313" key="10">
    <source>
        <dbReference type="EMBL" id="CNF08873.1"/>
    </source>
</evidence>
<dbReference type="GO" id="GO:0019346">
    <property type="term" value="P:transsulfuration"/>
    <property type="evidence" value="ECO:0007669"/>
    <property type="project" value="InterPro"/>
</dbReference>
<dbReference type="InterPro" id="IPR054542">
    <property type="entry name" value="Cys_met_metab_PP"/>
</dbReference>
<evidence type="ECO:0000256" key="3">
    <source>
        <dbReference type="ARBA" id="ARBA00012222"/>
    </source>
</evidence>
<dbReference type="GO" id="GO:0018826">
    <property type="term" value="F:methionine gamma-lyase activity"/>
    <property type="evidence" value="ECO:0007669"/>
    <property type="project" value="UniProtKB-EC"/>
</dbReference>
<name>A0AAW7KAL2_9GAMM</name>
<dbReference type="PANTHER" id="PTHR11808:SF80">
    <property type="entry name" value="CYSTATHIONINE GAMMA-LYASE"/>
    <property type="match status" value="1"/>
</dbReference>
<reference evidence="10 12" key="1">
    <citation type="submission" date="2015-03" db="EMBL/GenBank/DDBJ databases">
        <authorList>
            <consortium name="Pathogen Informatics"/>
            <person name="Murphy D."/>
        </authorList>
    </citation>
    <scope>NUCLEOTIDE SEQUENCE [LARGE SCALE GENOMIC DNA]</scope>
    <source>
        <strain evidence="12">type strain: CIP110231</strain>
        <strain evidence="10">Type strain: CIP110231</strain>
    </source>
</reference>
<dbReference type="CDD" id="cd00614">
    <property type="entry name" value="CGS_like"/>
    <property type="match status" value="1"/>
</dbReference>
<keyword evidence="5 8" id="KW-0663">Pyridoxal phosphate</keyword>
<evidence type="ECO:0000256" key="7">
    <source>
        <dbReference type="ARBA" id="ARBA00049180"/>
    </source>
</evidence>
<dbReference type="FunFam" id="3.40.640.10:FF:000046">
    <property type="entry name" value="Cystathionine gamma-lyase"/>
    <property type="match status" value="1"/>
</dbReference>
<dbReference type="AlphaFoldDB" id="A0AAW7KAL2"/>
<evidence type="ECO:0000256" key="8">
    <source>
        <dbReference type="PIRSR" id="PIRSR001434-2"/>
    </source>
</evidence>
<gene>
    <name evidence="10" type="primary">metB_2</name>
    <name evidence="10" type="ORF">ERS137967_03292</name>
    <name evidence="11" type="ORF">QVN42_15940</name>
</gene>
<organism evidence="11 13">
    <name type="scientific">Yersinia nurmii</name>
    <dbReference type="NCBI Taxonomy" id="685706"/>
    <lineage>
        <taxon>Bacteria</taxon>
        <taxon>Pseudomonadati</taxon>
        <taxon>Pseudomonadota</taxon>
        <taxon>Gammaproteobacteria</taxon>
        <taxon>Enterobacterales</taxon>
        <taxon>Yersiniaceae</taxon>
        <taxon>Yersinia</taxon>
    </lineage>
</organism>
<dbReference type="PROSITE" id="PS00868">
    <property type="entry name" value="CYS_MET_METAB_PP"/>
    <property type="match status" value="1"/>
</dbReference>
<dbReference type="EC" id="4.4.1.11" evidence="3"/>
<comment type="catalytic activity">
    <reaction evidence="7">
        <text>L-methionine + H2O = methanethiol + 2-oxobutanoate + NH4(+)</text>
        <dbReference type="Rhea" id="RHEA:23800"/>
        <dbReference type="ChEBI" id="CHEBI:15377"/>
        <dbReference type="ChEBI" id="CHEBI:16007"/>
        <dbReference type="ChEBI" id="CHEBI:16763"/>
        <dbReference type="ChEBI" id="CHEBI:28938"/>
        <dbReference type="ChEBI" id="CHEBI:57844"/>
        <dbReference type="EC" id="4.4.1.11"/>
    </reaction>
</comment>
<dbReference type="GO" id="GO:0030170">
    <property type="term" value="F:pyridoxal phosphate binding"/>
    <property type="evidence" value="ECO:0007669"/>
    <property type="project" value="InterPro"/>
</dbReference>
<dbReference type="Gene3D" id="3.90.1150.10">
    <property type="entry name" value="Aspartate Aminotransferase, domain 1"/>
    <property type="match status" value="1"/>
</dbReference>
<dbReference type="InterPro" id="IPR006237">
    <property type="entry name" value="L-Met_gamma_lys"/>
</dbReference>
<dbReference type="RefSeq" id="WP_049601254.1">
    <property type="nucleotide sequence ID" value="NZ_CPYD01000014.1"/>
</dbReference>
<dbReference type="InterPro" id="IPR000277">
    <property type="entry name" value="Cys/Met-Metab_PyrdxlP-dep_enz"/>
</dbReference>
<protein>
    <recommendedName>
        <fullName evidence="4">L-methionine gamma-lyase</fullName>
        <ecNumber evidence="3">4.4.1.11</ecNumber>
    </recommendedName>
</protein>
<dbReference type="InterPro" id="IPR015422">
    <property type="entry name" value="PyrdxlP-dep_Trfase_small"/>
</dbReference>
<evidence type="ECO:0000313" key="12">
    <source>
        <dbReference type="Proteomes" id="UP000040578"/>
    </source>
</evidence>
<dbReference type="GO" id="GO:0009086">
    <property type="term" value="P:methionine biosynthetic process"/>
    <property type="evidence" value="ECO:0007669"/>
    <property type="project" value="UniProtKB-ARBA"/>
</dbReference>
<dbReference type="GO" id="GO:0016740">
    <property type="term" value="F:transferase activity"/>
    <property type="evidence" value="ECO:0007669"/>
    <property type="project" value="UniProtKB-KW"/>
</dbReference>
<evidence type="ECO:0000256" key="9">
    <source>
        <dbReference type="RuleBase" id="RU362118"/>
    </source>
</evidence>
<dbReference type="GO" id="GO:0005737">
    <property type="term" value="C:cytoplasm"/>
    <property type="evidence" value="ECO:0007669"/>
    <property type="project" value="TreeGrafter"/>
</dbReference>
<comment type="cofactor">
    <cofactor evidence="1 9">
        <name>pyridoxal 5'-phosphate</name>
        <dbReference type="ChEBI" id="CHEBI:597326"/>
    </cofactor>
</comment>
<dbReference type="Gene3D" id="3.40.640.10">
    <property type="entry name" value="Type I PLP-dependent aspartate aminotransferase-like (Major domain)"/>
    <property type="match status" value="1"/>
</dbReference>
<evidence type="ECO:0000256" key="5">
    <source>
        <dbReference type="ARBA" id="ARBA00022898"/>
    </source>
</evidence>
<accession>A0AAW7KAL2</accession>
<keyword evidence="6 11" id="KW-0456">Lyase</keyword>